<dbReference type="Pfam" id="PF02781">
    <property type="entry name" value="G6PD_C"/>
    <property type="match status" value="1"/>
</dbReference>
<dbReference type="PRINTS" id="PR00079">
    <property type="entry name" value="G6PDHDRGNASE"/>
</dbReference>
<comment type="similarity">
    <text evidence="2 9">Belongs to the glucose-6-phosphate dehydrogenase family.</text>
</comment>
<reference evidence="12" key="1">
    <citation type="submission" date="2020-01" db="EMBL/GenBank/DDBJ databases">
        <title>Genome Sequencing of Three Apophysomyces-Like Fungal Strains Confirms a Novel Fungal Genus in the Mucoromycota with divergent Burkholderia-like Endosymbiotic Bacteria.</title>
        <authorList>
            <person name="Stajich J.E."/>
            <person name="Macias A.M."/>
            <person name="Carter-House D."/>
            <person name="Lovett B."/>
            <person name="Kasson L.R."/>
            <person name="Berry K."/>
            <person name="Grigoriev I."/>
            <person name="Chang Y."/>
            <person name="Spatafora J."/>
            <person name="Kasson M.T."/>
        </authorList>
    </citation>
    <scope>NUCLEOTIDE SEQUENCE</scope>
    <source>
        <strain evidence="12">NRRL A-21654</strain>
    </source>
</reference>
<dbReference type="AlphaFoldDB" id="A0A8H7BZQ4"/>
<evidence type="ECO:0000256" key="5">
    <source>
        <dbReference type="ARBA" id="ARBA00022526"/>
    </source>
</evidence>
<dbReference type="InterPro" id="IPR036291">
    <property type="entry name" value="NAD(P)-bd_dom_sf"/>
</dbReference>
<evidence type="ECO:0000256" key="6">
    <source>
        <dbReference type="ARBA" id="ARBA00022857"/>
    </source>
</evidence>
<dbReference type="Pfam" id="PF00479">
    <property type="entry name" value="G6PD_N"/>
    <property type="match status" value="1"/>
</dbReference>
<dbReference type="SUPFAM" id="SSF55347">
    <property type="entry name" value="Glyceraldehyde-3-phosphate dehydrogenase-like, C-terminal domain"/>
    <property type="match status" value="1"/>
</dbReference>
<organism evidence="12 13">
    <name type="scientific">Apophysomyces ossiformis</name>
    <dbReference type="NCBI Taxonomy" id="679940"/>
    <lineage>
        <taxon>Eukaryota</taxon>
        <taxon>Fungi</taxon>
        <taxon>Fungi incertae sedis</taxon>
        <taxon>Mucoromycota</taxon>
        <taxon>Mucoromycotina</taxon>
        <taxon>Mucoromycetes</taxon>
        <taxon>Mucorales</taxon>
        <taxon>Mucorineae</taxon>
        <taxon>Mucoraceae</taxon>
        <taxon>Apophysomyces</taxon>
    </lineage>
</organism>
<comment type="caution">
    <text evidence="12">The sequence shown here is derived from an EMBL/GenBank/DDBJ whole genome shotgun (WGS) entry which is preliminary data.</text>
</comment>
<dbReference type="EC" id="1.1.1.49" evidence="3 9"/>
<dbReference type="Gene3D" id="3.30.360.10">
    <property type="entry name" value="Dihydrodipicolinate Reductase, domain 2"/>
    <property type="match status" value="1"/>
</dbReference>
<evidence type="ECO:0000256" key="7">
    <source>
        <dbReference type="ARBA" id="ARBA00023002"/>
    </source>
</evidence>
<evidence type="ECO:0000259" key="11">
    <source>
        <dbReference type="Pfam" id="PF02781"/>
    </source>
</evidence>
<dbReference type="PANTHER" id="PTHR23429:SF0">
    <property type="entry name" value="GLUCOSE-6-PHOSPHATE 1-DEHYDROGENASE"/>
    <property type="match status" value="1"/>
</dbReference>
<sequence length="486" mass="56072">MNATRDYKKEVIEGMKDTVTIVVLGASGDLARKKTFPALFHLYKHGLLPKQVHMIGYARTKMDRKEYLSRVTENINDDQVQDFEERTTYMSGQYDQDDSWDKLRQYVEEIESKGHVGSGQKNRIFYMALPPSVFLSVARGIKKHLYTDQGHISIVIEKPFGRDTESCRELLNNVAQLYKEDEVYRIDHYLGKEMTKDIMTFRFANVIFGPLWTNKYIQSIQITLKEPFGTEKRGGYFDQYGIIRDVMQNHLLQLLSLLTMEQPASTGAQDVRNEKVRVLKRISPIVANDALLGQYTAANGKPGYLEDETLENKESITPTFASLVLWIKNERWDGVPFILTAGKALDEAKVDVRIHFRNVVDSPYRKIAHNELILRVQPDEGIHMRFNNKEPGLSENIFQATLDHVYKQQHKDLKIPDAYASLILDVLRNDPSNFVRDDELIAAWEIFTPLLHKIDQATSVKVHPYPYGSKGPELLEKFINRYLPQE</sequence>
<dbReference type="GO" id="GO:0006006">
    <property type="term" value="P:glucose metabolic process"/>
    <property type="evidence" value="ECO:0007669"/>
    <property type="project" value="UniProtKB-KW"/>
</dbReference>
<accession>A0A8H7BZQ4</accession>
<dbReference type="GO" id="GO:0050661">
    <property type="term" value="F:NADP binding"/>
    <property type="evidence" value="ECO:0007669"/>
    <property type="project" value="InterPro"/>
</dbReference>
<keyword evidence="13" id="KW-1185">Reference proteome</keyword>
<evidence type="ECO:0000256" key="8">
    <source>
        <dbReference type="ARBA" id="ARBA00023277"/>
    </source>
</evidence>
<dbReference type="PROSITE" id="PS00069">
    <property type="entry name" value="G6P_DEHYDROGENASE"/>
    <property type="match status" value="1"/>
</dbReference>
<dbReference type="PIRSF" id="PIRSF000110">
    <property type="entry name" value="G6PD"/>
    <property type="match status" value="1"/>
</dbReference>
<evidence type="ECO:0000256" key="9">
    <source>
        <dbReference type="RuleBase" id="RU362120"/>
    </source>
</evidence>
<comment type="catalytic activity">
    <reaction evidence="9">
        <text>D-glucose 6-phosphate + NADP(+) = 6-phospho-D-glucono-1,5-lactone + NADPH + H(+)</text>
        <dbReference type="Rhea" id="RHEA:15841"/>
        <dbReference type="ChEBI" id="CHEBI:15378"/>
        <dbReference type="ChEBI" id="CHEBI:57783"/>
        <dbReference type="ChEBI" id="CHEBI:57955"/>
        <dbReference type="ChEBI" id="CHEBI:58349"/>
        <dbReference type="ChEBI" id="CHEBI:61548"/>
        <dbReference type="EC" id="1.1.1.49"/>
    </reaction>
</comment>
<dbReference type="SUPFAM" id="SSF51735">
    <property type="entry name" value="NAD(P)-binding Rossmann-fold domains"/>
    <property type="match status" value="1"/>
</dbReference>
<dbReference type="UniPathway" id="UPA00115">
    <property type="reaction ID" value="UER00408"/>
</dbReference>
<dbReference type="EMBL" id="JABAYA010000002">
    <property type="protein sequence ID" value="KAF7732504.1"/>
    <property type="molecule type" value="Genomic_DNA"/>
</dbReference>
<keyword evidence="7 9" id="KW-0560">Oxidoreductase</keyword>
<evidence type="ECO:0000259" key="10">
    <source>
        <dbReference type="Pfam" id="PF00479"/>
    </source>
</evidence>
<name>A0A8H7BZQ4_9FUNG</name>
<dbReference type="OrthoDB" id="60984at2759"/>
<comment type="function">
    <text evidence="9">Catalyzes the rate-limiting step of the oxidative pentose-phosphate pathway, which represents a route for the dissimilation of carbohydrates besides glycolysis.</text>
</comment>
<keyword evidence="5 9" id="KW-0313">Glucose metabolism</keyword>
<evidence type="ECO:0000313" key="12">
    <source>
        <dbReference type="EMBL" id="KAF7732504.1"/>
    </source>
</evidence>
<evidence type="ECO:0000256" key="3">
    <source>
        <dbReference type="ARBA" id="ARBA00013019"/>
    </source>
</evidence>
<dbReference type="PANTHER" id="PTHR23429">
    <property type="entry name" value="GLUCOSE-6-PHOSPHATE 1-DEHYDROGENASE G6PD"/>
    <property type="match status" value="1"/>
</dbReference>
<dbReference type="NCBIfam" id="TIGR00871">
    <property type="entry name" value="zwf"/>
    <property type="match status" value="1"/>
</dbReference>
<dbReference type="InterPro" id="IPR001282">
    <property type="entry name" value="G6P_DH"/>
</dbReference>
<evidence type="ECO:0000256" key="4">
    <source>
        <dbReference type="ARBA" id="ARBA00020444"/>
    </source>
</evidence>
<dbReference type="Gene3D" id="3.40.50.720">
    <property type="entry name" value="NAD(P)-binding Rossmann-like Domain"/>
    <property type="match status" value="1"/>
</dbReference>
<dbReference type="InterPro" id="IPR022675">
    <property type="entry name" value="G6P_DH_C"/>
</dbReference>
<evidence type="ECO:0000313" key="13">
    <source>
        <dbReference type="Proteomes" id="UP000605846"/>
    </source>
</evidence>
<feature type="domain" description="Glucose-6-phosphate dehydrogenase NAD-binding" evidence="10">
    <location>
        <begin position="22"/>
        <end position="196"/>
    </location>
</feature>
<gene>
    <name evidence="12" type="primary">ZWF1_1</name>
    <name evidence="12" type="ORF">EC973_003250</name>
</gene>
<dbReference type="HAMAP" id="MF_00966">
    <property type="entry name" value="G6PD"/>
    <property type="match status" value="1"/>
</dbReference>
<dbReference type="Proteomes" id="UP000605846">
    <property type="component" value="Unassembled WGS sequence"/>
</dbReference>
<dbReference type="GO" id="GO:0005829">
    <property type="term" value="C:cytosol"/>
    <property type="evidence" value="ECO:0007669"/>
    <property type="project" value="TreeGrafter"/>
</dbReference>
<proteinExistence type="inferred from homology"/>
<dbReference type="GO" id="GO:0009051">
    <property type="term" value="P:pentose-phosphate shunt, oxidative branch"/>
    <property type="evidence" value="ECO:0007669"/>
    <property type="project" value="TreeGrafter"/>
</dbReference>
<keyword evidence="6 9" id="KW-0521">NADP</keyword>
<comment type="pathway">
    <text evidence="1 9">Carbohydrate degradation; pentose phosphate pathway; D-ribulose 5-phosphate from D-glucose 6-phosphate (oxidative stage): step 1/3.</text>
</comment>
<dbReference type="GO" id="GO:0004345">
    <property type="term" value="F:glucose-6-phosphate dehydrogenase activity"/>
    <property type="evidence" value="ECO:0007669"/>
    <property type="project" value="UniProtKB-EC"/>
</dbReference>
<dbReference type="InterPro" id="IPR022674">
    <property type="entry name" value="G6P_DH_NAD-bd"/>
</dbReference>
<feature type="domain" description="Glucose-6-phosphate dehydrogenase C-terminal" evidence="11">
    <location>
        <begin position="199"/>
        <end position="481"/>
    </location>
</feature>
<protein>
    <recommendedName>
        <fullName evidence="4 9">Glucose-6-phosphate 1-dehydrogenase</fullName>
        <ecNumber evidence="3 9">1.1.1.49</ecNumber>
    </recommendedName>
</protein>
<keyword evidence="8 9" id="KW-0119">Carbohydrate metabolism</keyword>
<evidence type="ECO:0000256" key="1">
    <source>
        <dbReference type="ARBA" id="ARBA00004937"/>
    </source>
</evidence>
<dbReference type="InterPro" id="IPR019796">
    <property type="entry name" value="G6P_DH_AS"/>
</dbReference>
<evidence type="ECO:0000256" key="2">
    <source>
        <dbReference type="ARBA" id="ARBA00009975"/>
    </source>
</evidence>